<dbReference type="Proteomes" id="UP001433508">
    <property type="component" value="Unassembled WGS sequence"/>
</dbReference>
<evidence type="ECO:0000313" key="1">
    <source>
        <dbReference type="EMBL" id="KAK9238280.1"/>
    </source>
</evidence>
<keyword evidence="2" id="KW-1185">Reference proteome</keyword>
<reference evidence="2" key="1">
    <citation type="journal article" date="2024" name="Front. Bioeng. Biotechnol.">
        <title>Genome-scale model development and genomic sequencing of the oleaginous clade Lipomyces.</title>
        <authorList>
            <person name="Czajka J.J."/>
            <person name="Han Y."/>
            <person name="Kim J."/>
            <person name="Mondo S.J."/>
            <person name="Hofstad B.A."/>
            <person name="Robles A."/>
            <person name="Haridas S."/>
            <person name="Riley R."/>
            <person name="LaButti K."/>
            <person name="Pangilinan J."/>
            <person name="Andreopoulos W."/>
            <person name="Lipzen A."/>
            <person name="Yan J."/>
            <person name="Wang M."/>
            <person name="Ng V."/>
            <person name="Grigoriev I.V."/>
            <person name="Spatafora J.W."/>
            <person name="Magnuson J.K."/>
            <person name="Baker S.E."/>
            <person name="Pomraning K.R."/>
        </authorList>
    </citation>
    <scope>NUCLEOTIDE SEQUENCE [LARGE SCALE GENOMIC DNA]</scope>
    <source>
        <strain evidence="2">CBS 7786</strain>
    </source>
</reference>
<protein>
    <submittedName>
        <fullName evidence="1">Uncharacterized protein</fullName>
    </submittedName>
</protein>
<organism evidence="1 2">
    <name type="scientific">Lipomyces kononenkoae</name>
    <name type="common">Yeast</name>
    <dbReference type="NCBI Taxonomy" id="34357"/>
    <lineage>
        <taxon>Eukaryota</taxon>
        <taxon>Fungi</taxon>
        <taxon>Dikarya</taxon>
        <taxon>Ascomycota</taxon>
        <taxon>Saccharomycotina</taxon>
        <taxon>Lipomycetes</taxon>
        <taxon>Lipomycetales</taxon>
        <taxon>Lipomycetaceae</taxon>
        <taxon>Lipomyces</taxon>
    </lineage>
</organism>
<dbReference type="EMBL" id="MU971358">
    <property type="protein sequence ID" value="KAK9238280.1"/>
    <property type="molecule type" value="Genomic_DNA"/>
</dbReference>
<name>A0ACC3T3Z7_LIPKO</name>
<evidence type="ECO:0000313" key="2">
    <source>
        <dbReference type="Proteomes" id="UP001433508"/>
    </source>
</evidence>
<comment type="caution">
    <text evidence="1">The sequence shown here is derived from an EMBL/GenBank/DDBJ whole genome shotgun (WGS) entry which is preliminary data.</text>
</comment>
<gene>
    <name evidence="1" type="ORF">V1525DRAFT_117885</name>
</gene>
<accession>A0ACC3T3Z7</accession>
<proteinExistence type="predicted"/>
<sequence>MHWRFIVFASFVLYLSLSPHIDFGFCFRICTFVIFFLFALIGNRKGLHGWRVTGVGDIERGFFITNTGFWIFRRLNIIYNIYVNFLAFYYLTNICALVLFAICLFICIITQQRNGSRW</sequence>